<dbReference type="InterPro" id="IPR017972">
    <property type="entry name" value="Cyt_P450_CS"/>
</dbReference>
<dbReference type="PANTHER" id="PTHR46300">
    <property type="entry name" value="P450, PUTATIVE (EUROFUNG)-RELATED-RELATED"/>
    <property type="match status" value="1"/>
</dbReference>
<dbReference type="PRINTS" id="PR00463">
    <property type="entry name" value="EP450I"/>
</dbReference>
<evidence type="ECO:0000256" key="3">
    <source>
        <dbReference type="ARBA" id="ARBA00010617"/>
    </source>
</evidence>
<keyword evidence="5 9" id="KW-0479">Metal-binding</keyword>
<dbReference type="EMBL" id="JAACJL010000030">
    <property type="protein sequence ID" value="KAF4617511.1"/>
    <property type="molecule type" value="Genomic_DNA"/>
</dbReference>
<keyword evidence="8 10" id="KW-0503">Monooxygenase</keyword>
<dbReference type="PROSITE" id="PS00086">
    <property type="entry name" value="CYTOCHROME_P450"/>
    <property type="match status" value="1"/>
</dbReference>
<evidence type="ECO:0000256" key="10">
    <source>
        <dbReference type="RuleBase" id="RU000461"/>
    </source>
</evidence>
<evidence type="ECO:0000256" key="9">
    <source>
        <dbReference type="PIRSR" id="PIRSR602401-1"/>
    </source>
</evidence>
<evidence type="ECO:0000256" key="5">
    <source>
        <dbReference type="ARBA" id="ARBA00022723"/>
    </source>
</evidence>
<gene>
    <name evidence="11" type="ORF">D9613_005756</name>
</gene>
<dbReference type="InterPro" id="IPR001128">
    <property type="entry name" value="Cyt_P450"/>
</dbReference>
<comment type="caution">
    <text evidence="11">The sequence shown here is derived from an EMBL/GenBank/DDBJ whole genome shotgun (WGS) entry which is preliminary data.</text>
</comment>
<reference evidence="11 12" key="1">
    <citation type="submission" date="2019-12" db="EMBL/GenBank/DDBJ databases">
        <authorList>
            <person name="Floudas D."/>
            <person name="Bentzer J."/>
            <person name="Ahren D."/>
            <person name="Johansson T."/>
            <person name="Persson P."/>
            <person name="Tunlid A."/>
        </authorList>
    </citation>
    <scope>NUCLEOTIDE SEQUENCE [LARGE SCALE GENOMIC DNA]</scope>
    <source>
        <strain evidence="11 12">CBS 102.39</strain>
    </source>
</reference>
<accession>A0A8H4QVE3</accession>
<dbReference type="Gene3D" id="1.10.630.10">
    <property type="entry name" value="Cytochrome P450"/>
    <property type="match status" value="1"/>
</dbReference>
<dbReference type="PANTHER" id="PTHR46300:SF7">
    <property type="entry name" value="P450, PUTATIVE (EUROFUNG)-RELATED"/>
    <property type="match status" value="1"/>
</dbReference>
<dbReference type="GO" id="GO:0004497">
    <property type="term" value="F:monooxygenase activity"/>
    <property type="evidence" value="ECO:0007669"/>
    <property type="project" value="UniProtKB-KW"/>
</dbReference>
<keyword evidence="7 9" id="KW-0408">Iron</keyword>
<evidence type="ECO:0008006" key="13">
    <source>
        <dbReference type="Google" id="ProtNLM"/>
    </source>
</evidence>
<dbReference type="AlphaFoldDB" id="A0A8H4QVE3"/>
<keyword evidence="6 10" id="KW-0560">Oxidoreductase</keyword>
<dbReference type="GO" id="GO:0020037">
    <property type="term" value="F:heme binding"/>
    <property type="evidence" value="ECO:0007669"/>
    <property type="project" value="InterPro"/>
</dbReference>
<keyword evidence="12" id="KW-1185">Reference proteome</keyword>
<comment type="similarity">
    <text evidence="3 10">Belongs to the cytochrome P450 family.</text>
</comment>
<organism evidence="11 12">
    <name type="scientific">Agrocybe pediades</name>
    <dbReference type="NCBI Taxonomy" id="84607"/>
    <lineage>
        <taxon>Eukaryota</taxon>
        <taxon>Fungi</taxon>
        <taxon>Dikarya</taxon>
        <taxon>Basidiomycota</taxon>
        <taxon>Agaricomycotina</taxon>
        <taxon>Agaricomycetes</taxon>
        <taxon>Agaricomycetidae</taxon>
        <taxon>Agaricales</taxon>
        <taxon>Agaricineae</taxon>
        <taxon>Strophariaceae</taxon>
        <taxon>Agrocybe</taxon>
    </lineage>
</organism>
<dbReference type="Proteomes" id="UP000521872">
    <property type="component" value="Unassembled WGS sequence"/>
</dbReference>
<evidence type="ECO:0000256" key="7">
    <source>
        <dbReference type="ARBA" id="ARBA00023004"/>
    </source>
</evidence>
<evidence type="ECO:0000256" key="6">
    <source>
        <dbReference type="ARBA" id="ARBA00023002"/>
    </source>
</evidence>
<sequence>MIRFPEVQRKAQAEIDRVLGGRLPEFNDQEDLPYISAIVKEVLRWQPIGPISVPRAASEEDIYRGYYIPKGAIMVPNSWSLLQDKEHYPEPHIFRPERFMKDGKLNPSVRDPVKIIFGYGRRSCPGTHIALSFLWLTAATLLKTFDLSKAVDENGNTIEPSMEFHAGVICEPAPFKCNIKPRSAEAKELIHSVEMTP</sequence>
<comment type="pathway">
    <text evidence="2">Secondary metabolite biosynthesis.</text>
</comment>
<evidence type="ECO:0000256" key="4">
    <source>
        <dbReference type="ARBA" id="ARBA00022617"/>
    </source>
</evidence>
<dbReference type="InterPro" id="IPR002401">
    <property type="entry name" value="Cyt_P450_E_grp-I"/>
</dbReference>
<dbReference type="GO" id="GO:0016705">
    <property type="term" value="F:oxidoreductase activity, acting on paired donors, with incorporation or reduction of molecular oxygen"/>
    <property type="evidence" value="ECO:0007669"/>
    <property type="project" value="InterPro"/>
</dbReference>
<dbReference type="GO" id="GO:0005506">
    <property type="term" value="F:iron ion binding"/>
    <property type="evidence" value="ECO:0007669"/>
    <property type="project" value="InterPro"/>
</dbReference>
<name>A0A8H4QVE3_9AGAR</name>
<dbReference type="Pfam" id="PF00067">
    <property type="entry name" value="p450"/>
    <property type="match status" value="1"/>
</dbReference>
<feature type="binding site" description="axial binding residue" evidence="9">
    <location>
        <position position="124"/>
    </location>
    <ligand>
        <name>heme</name>
        <dbReference type="ChEBI" id="CHEBI:30413"/>
    </ligand>
    <ligandPart>
        <name>Fe</name>
        <dbReference type="ChEBI" id="CHEBI:18248"/>
    </ligandPart>
</feature>
<protein>
    <recommendedName>
        <fullName evidence="13">Cytochrome P450</fullName>
    </recommendedName>
</protein>
<dbReference type="InterPro" id="IPR036396">
    <property type="entry name" value="Cyt_P450_sf"/>
</dbReference>
<evidence type="ECO:0000256" key="1">
    <source>
        <dbReference type="ARBA" id="ARBA00001971"/>
    </source>
</evidence>
<dbReference type="SUPFAM" id="SSF48264">
    <property type="entry name" value="Cytochrome P450"/>
    <property type="match status" value="1"/>
</dbReference>
<proteinExistence type="inferred from homology"/>
<evidence type="ECO:0000256" key="2">
    <source>
        <dbReference type="ARBA" id="ARBA00005179"/>
    </source>
</evidence>
<evidence type="ECO:0000313" key="12">
    <source>
        <dbReference type="Proteomes" id="UP000521872"/>
    </source>
</evidence>
<dbReference type="InterPro" id="IPR050364">
    <property type="entry name" value="Cytochrome_P450_fung"/>
</dbReference>
<comment type="cofactor">
    <cofactor evidence="1 9">
        <name>heme</name>
        <dbReference type="ChEBI" id="CHEBI:30413"/>
    </cofactor>
</comment>
<dbReference type="PRINTS" id="PR00385">
    <property type="entry name" value="P450"/>
</dbReference>
<evidence type="ECO:0000313" key="11">
    <source>
        <dbReference type="EMBL" id="KAF4617511.1"/>
    </source>
</evidence>
<evidence type="ECO:0000256" key="8">
    <source>
        <dbReference type="ARBA" id="ARBA00023033"/>
    </source>
</evidence>
<keyword evidence="4 9" id="KW-0349">Heme</keyword>